<keyword evidence="15" id="KW-1185">Reference proteome</keyword>
<dbReference type="SMART" id="SM00015">
    <property type="entry name" value="IQ"/>
    <property type="match status" value="1"/>
</dbReference>
<dbReference type="EMBL" id="CP111013">
    <property type="protein sequence ID" value="WAQ97358.1"/>
    <property type="molecule type" value="Genomic_DNA"/>
</dbReference>
<protein>
    <submittedName>
        <fullName evidence="14">MYS-like protein</fullName>
    </submittedName>
</protein>
<dbReference type="PRINTS" id="PR00193">
    <property type="entry name" value="MYOSINHEAVY"/>
</dbReference>
<dbReference type="InterPro" id="IPR008989">
    <property type="entry name" value="Myosin_S1_N"/>
</dbReference>
<proteinExistence type="inferred from homology"/>
<dbReference type="Pfam" id="PF00063">
    <property type="entry name" value="Myosin_head"/>
    <property type="match status" value="4"/>
</dbReference>
<dbReference type="Gene3D" id="1.20.5.340">
    <property type="match status" value="5"/>
</dbReference>
<feature type="compositionally biased region" description="Polar residues" evidence="11">
    <location>
        <begin position="2303"/>
        <end position="2319"/>
    </location>
</feature>
<keyword evidence="9 10" id="KW-0009">Actin-binding</keyword>
<feature type="compositionally biased region" description="Basic and acidic residues" evidence="11">
    <location>
        <begin position="1139"/>
        <end position="1149"/>
    </location>
</feature>
<evidence type="ECO:0000256" key="1">
    <source>
        <dbReference type="ARBA" id="ARBA00004657"/>
    </source>
</evidence>
<keyword evidence="6" id="KW-0175">Coiled coil</keyword>
<feature type="compositionally biased region" description="Low complexity" evidence="11">
    <location>
        <begin position="2280"/>
        <end position="2290"/>
    </location>
</feature>
<reference evidence="14" key="1">
    <citation type="submission" date="2022-11" db="EMBL/GenBank/DDBJ databases">
        <title>Centuries of genome instability and evolution in soft-shell clam transmissible cancer (bioRxiv).</title>
        <authorList>
            <person name="Hart S.F.M."/>
            <person name="Yonemitsu M.A."/>
            <person name="Giersch R.M."/>
            <person name="Beal B.F."/>
            <person name="Arriagada G."/>
            <person name="Davis B.W."/>
            <person name="Ostrander E.A."/>
            <person name="Goff S.P."/>
            <person name="Metzger M.J."/>
        </authorList>
    </citation>
    <scope>NUCLEOTIDE SEQUENCE</scope>
    <source>
        <strain evidence="14">MELC-2E11</strain>
        <tissue evidence="14">Siphon/mantle</tissue>
    </source>
</reference>
<name>A0ABY7DKE7_MYAAR</name>
<feature type="compositionally biased region" description="Polar residues" evidence="11">
    <location>
        <begin position="1328"/>
        <end position="1348"/>
    </location>
</feature>
<feature type="compositionally biased region" description="Polar residues" evidence="11">
    <location>
        <begin position="1629"/>
        <end position="1641"/>
    </location>
</feature>
<dbReference type="Gene3D" id="3.40.850.10">
    <property type="entry name" value="Kinesin motor domain"/>
    <property type="match status" value="5"/>
</dbReference>
<dbReference type="InterPro" id="IPR004009">
    <property type="entry name" value="SH3_Myosin"/>
</dbReference>
<dbReference type="SUPFAM" id="SSF90257">
    <property type="entry name" value="Myosin rod fragments"/>
    <property type="match status" value="5"/>
</dbReference>
<evidence type="ECO:0000256" key="7">
    <source>
        <dbReference type="ARBA" id="ARBA00023123"/>
    </source>
</evidence>
<feature type="domain" description="Myosin motor" evidence="12">
    <location>
        <begin position="83"/>
        <end position="953"/>
    </location>
</feature>
<sequence>MTDWSADPEFQYLAVDRKKLMREQTQPFDGKKSCWVPCPKEGFVRAEIQSTKGEEVTVKVDSNNDIKTFKKDDVQQVNPPKFEMTDDMANMTYLNEASVLNNLRTRYFSGYIYTYSGLFCVAVNPYRRLPIYLDSIIAKYRGKRKLEMPPHLFSVADNAYQYMLQDRENQSMLITGESGAGKTENTKKVIMYFAKVAAQLQKLTEEEKSHAEVAKKVVSTPKHTLNICTALWGSLEDQIIQANPVLEAYGNAKTGRNNNSSRFVSWSNTHTERVPEVQNLKPYMPDARINPGSLEDQIIQANPVLEAYGNAKTVRNNNSSRFRTLEDQIIQANPVLEAYGNAKTVRNNNSSRFRNLEDQIIQANPVLEAFGNAKTIRNNNSSRFGKFIRIHFGPTGKIAGADIETYLLEKSRVTFQQSAERNYHIFYQMLSPACPKYHDKRIQFCLHYAIPKTFQCRQRPVMRVSETCLVSPDPGLYNFINQGVLTVDGIDDVEEMKLTDEAFDVLGFTNEEKTSMFKCTSAIIHFGEMKFKQRPREEQAEPDGTAEAEKVAFLLGVNAGDLLKGFLKPKIKVGNEYVTQGRNKDQVVYSVSALAKSLYDRMFGWLVRRINKTLDTKAKRNYFIGVLDIAGFEIFDFNSFEQLCINYTNERLQQFFNHHMFILEQEEYKKEGIQWEFIDFGMDLQACIDLIEKPMGILSILEEECMFPKASDKTFLEKMYNNHLGKSPNFQKPVRSRKGGADAHFELCHYAGAVPYNTSGWLDKNKDPLNETVVALLEQSKEALWIQTLPIKRRNPRLSKRFPLRIKTCIPLIPTLYVVLSPTRQRRQESLNRLMKHLFTTSPHFVRCILPNEQKAPGVIDAPLVLNQLQCNGVLEGIRICRKGFPNRIIYSEFKQRYSILAPNAIPQGFVDGKVVTEKILTALQMDPNEYRLGSTKVFFKAGVLGMLEDMRDERLSKIISLFQAHIRGYLMRRQYKKLQDQRIGLSVIQRNIRKWLVLRNWQWWKLYTKVKPLLNIARAEDDMKKKEEELEKTKAELAKVEKIKKELEEQNVTLLQQKNDMYLQLQAEQDTLIDAEEKIERLIKQKADFESQMKELEERLLDEEDAAAELEALKKKMESENSDLKKDLEDLETSLAKAESEKSTKDNQIRTLQDEMAQQDEQISKLNKDKKNMDENLRKTQESLQAEEDKVNHLTKLKGKLEATLDELEDNLEREKKVRADVEKARKKVEQELKQTQETVEDLERVKRDLEENVRRKDVEMKNLHSKLEDEQSLVAQLQRKIKELLWLGFRTYTGSSMADTAQSTVENKEEETREEEFISVPPPADTTVTSITEKIVVTKQQRSPSPEVNVPSKVTPKPPSSSNYSSTSTKSSKQSSSRSGYKSSSKRSTFREYTDTSTLLADLTRDYRGTSPAVLENIATHPVLYSRQYMPEKYKPALSARSRKVIRDAEDLTHVTPGLKLMLEARIEELEEELEAERAARAKVEKQRAELNRELEELSERLDEAGGATTAQMELNKKREQELLKLRRDLEETSLAHEAQISALRKKAQDASNEMADQVDQLQKIKTRVEKEKQQLKGEIDDLHAQVEHAGKNRGMSEKMSKQVEAQIAELTSRLEESARTIQELQSSKARLQNENGEQMRQLEEAESKVSQLTKERQNLLSQLEDAKRALEDESRARQKLQSEIRNLQADIDSLREQLEEEQESKSDVLRQLSRANAEAQQWRAKYEGEGMARAEELEDAKRKLQAKLQEAEQSAEAANGKVSQLEKTKSRLQGELEDLMVDVERSNANANNLEKKQRNFDKTIAEWEAKVRDLQSELENAQKEARSYSAELYRTKAAQEESNDTIESLKRENKNLADEIHELADQLTEGGRSVHEVEKIRRRLEMEKEELQAALEEAESALEQEEAKVARSQLEIAVIRQEIDRRIAEKEEEFDNTRRNHQRALDSMNASLEAEAKGKAEALRIRKKLEQDINELEVALDAANRIRADMEKANKRMQEQCREMQTAIEDEQRNTSEAREAYGMAERRVAVVQGECEELRSALESAERSRKAAENELIDTNDRVNELSAQVQALGSQKRKLEGDIGAMQGDLEEMGNEVRGADDRAKKAIADAARLADELRAEQDHGQQVEKMRKALEAQIKDLTVRLDEAESQALKGGKKMIAKLEQRVRELESEYDNEQRRHAETQKNMRKADRRMKELAFQADEDRKNQERLQELIDKLQNKIKTYKRQVEEAEEVAAINLAKYRKVQNELEDAEERADSAENALQKLRVKNRSSISVSRTSASPAGPAAGTLSPYYRSSVSRASQLNSSYRSSIGGDDDDF</sequence>
<dbReference type="Proteomes" id="UP001164746">
    <property type="component" value="Chromosome 2"/>
</dbReference>
<dbReference type="InterPro" id="IPR027417">
    <property type="entry name" value="P-loop_NTPase"/>
</dbReference>
<dbReference type="InterPro" id="IPR002928">
    <property type="entry name" value="Myosin_tail"/>
</dbReference>
<feature type="region of interest" description="Actin-binding" evidence="10">
    <location>
        <begin position="831"/>
        <end position="853"/>
    </location>
</feature>
<organism evidence="14 15">
    <name type="scientific">Mya arenaria</name>
    <name type="common">Soft-shell clam</name>
    <dbReference type="NCBI Taxonomy" id="6604"/>
    <lineage>
        <taxon>Eukaryota</taxon>
        <taxon>Metazoa</taxon>
        <taxon>Spiralia</taxon>
        <taxon>Lophotrochozoa</taxon>
        <taxon>Mollusca</taxon>
        <taxon>Bivalvia</taxon>
        <taxon>Autobranchia</taxon>
        <taxon>Heteroconchia</taxon>
        <taxon>Euheterodonta</taxon>
        <taxon>Imparidentia</taxon>
        <taxon>Neoheterodontei</taxon>
        <taxon>Myida</taxon>
        <taxon>Myoidea</taxon>
        <taxon>Myidae</taxon>
        <taxon>Mya</taxon>
    </lineage>
</organism>
<feature type="region of interest" description="Disordered" evidence="11">
    <location>
        <begin position="2176"/>
        <end position="2199"/>
    </location>
</feature>
<evidence type="ECO:0000256" key="11">
    <source>
        <dbReference type="SAM" id="MobiDB-lite"/>
    </source>
</evidence>
<evidence type="ECO:0000313" key="14">
    <source>
        <dbReference type="EMBL" id="WAQ97358.1"/>
    </source>
</evidence>
<feature type="compositionally biased region" description="Basic and acidic residues" evidence="11">
    <location>
        <begin position="1643"/>
        <end position="1656"/>
    </location>
</feature>
<keyword evidence="8 10" id="KW-0505">Motor protein</keyword>
<comment type="similarity">
    <text evidence="2 10">Belongs to the TRAFAC class myosin-kinesin ATPase superfamily. Myosin family.</text>
</comment>
<evidence type="ECO:0000256" key="5">
    <source>
        <dbReference type="ARBA" id="ARBA00022840"/>
    </source>
</evidence>
<comment type="subcellular location">
    <subcellularLocation>
        <location evidence="1">Cytoplasm</location>
        <location evidence="1">Myofibril</location>
    </subcellularLocation>
</comment>
<evidence type="ECO:0000313" key="15">
    <source>
        <dbReference type="Proteomes" id="UP001164746"/>
    </source>
</evidence>
<feature type="compositionally biased region" description="Basic and acidic residues" evidence="11">
    <location>
        <begin position="1163"/>
        <end position="1174"/>
    </location>
</feature>
<feature type="compositionally biased region" description="Basic and acidic residues" evidence="11">
    <location>
        <begin position="1118"/>
        <end position="1129"/>
    </location>
</feature>
<dbReference type="CDD" id="cd01377">
    <property type="entry name" value="MYSc_class_II"/>
    <property type="match status" value="1"/>
</dbReference>
<dbReference type="Gene3D" id="1.20.58.530">
    <property type="match status" value="1"/>
</dbReference>
<feature type="region of interest" description="Disordered" evidence="11">
    <location>
        <begin position="1299"/>
        <end position="1395"/>
    </location>
</feature>
<feature type="region of interest" description="Disordered" evidence="11">
    <location>
        <begin position="1629"/>
        <end position="1656"/>
    </location>
</feature>
<dbReference type="PROSITE" id="PS51456">
    <property type="entry name" value="MYOSIN_MOTOR"/>
    <property type="match status" value="1"/>
</dbReference>
<dbReference type="PANTHER" id="PTHR45615">
    <property type="entry name" value="MYOSIN HEAVY CHAIN, NON-MUSCLE"/>
    <property type="match status" value="1"/>
</dbReference>
<dbReference type="InterPro" id="IPR036961">
    <property type="entry name" value="Kinesin_motor_dom_sf"/>
</dbReference>
<feature type="region of interest" description="Disordered" evidence="11">
    <location>
        <begin position="1118"/>
        <end position="1174"/>
    </location>
</feature>
<evidence type="ECO:0000256" key="4">
    <source>
        <dbReference type="ARBA" id="ARBA00022741"/>
    </source>
</evidence>
<evidence type="ECO:0000256" key="10">
    <source>
        <dbReference type="PROSITE-ProRule" id="PRU00782"/>
    </source>
</evidence>
<feature type="binding site" evidence="10">
    <location>
        <begin position="176"/>
        <end position="183"/>
    </location>
    <ligand>
        <name>ATP</name>
        <dbReference type="ChEBI" id="CHEBI:30616"/>
    </ligand>
</feature>
<dbReference type="InterPro" id="IPR014751">
    <property type="entry name" value="XRCC4-like_C"/>
</dbReference>
<dbReference type="SUPFAM" id="SSF52540">
    <property type="entry name" value="P-loop containing nucleoside triphosphate hydrolases"/>
    <property type="match status" value="4"/>
</dbReference>
<dbReference type="SMART" id="SM00242">
    <property type="entry name" value="MYSc"/>
    <property type="match status" value="1"/>
</dbReference>
<evidence type="ECO:0000259" key="13">
    <source>
        <dbReference type="PROSITE" id="PS51844"/>
    </source>
</evidence>
<dbReference type="Pfam" id="PF02736">
    <property type="entry name" value="Myosin_N"/>
    <property type="match status" value="1"/>
</dbReference>
<evidence type="ECO:0000256" key="6">
    <source>
        <dbReference type="ARBA" id="ARBA00023054"/>
    </source>
</evidence>
<dbReference type="PROSITE" id="PS51844">
    <property type="entry name" value="SH3_LIKE"/>
    <property type="match status" value="1"/>
</dbReference>
<feature type="domain" description="Myosin N-terminal SH3-like" evidence="13">
    <location>
        <begin position="29"/>
        <end position="79"/>
    </location>
</feature>
<keyword evidence="4 10" id="KW-0547">Nucleotide-binding</keyword>
<dbReference type="Gene3D" id="1.20.120.720">
    <property type="entry name" value="Myosin VI head, motor domain, U50 subdomain"/>
    <property type="match status" value="1"/>
</dbReference>
<evidence type="ECO:0000259" key="12">
    <source>
        <dbReference type="PROSITE" id="PS51456"/>
    </source>
</evidence>
<evidence type="ECO:0000256" key="2">
    <source>
        <dbReference type="ARBA" id="ARBA00008314"/>
    </source>
</evidence>
<accession>A0ABY7DKE7</accession>
<evidence type="ECO:0000256" key="3">
    <source>
        <dbReference type="ARBA" id="ARBA00022490"/>
    </source>
</evidence>
<dbReference type="Pfam" id="PF01576">
    <property type="entry name" value="Myosin_tail_1"/>
    <property type="match status" value="2"/>
</dbReference>
<dbReference type="InterPro" id="IPR000048">
    <property type="entry name" value="IQ_motif_EF-hand-BS"/>
</dbReference>
<keyword evidence="7 10" id="KW-0518">Myosin</keyword>
<evidence type="ECO:0000256" key="9">
    <source>
        <dbReference type="ARBA" id="ARBA00023203"/>
    </source>
</evidence>
<keyword evidence="3" id="KW-0963">Cytoplasm</keyword>
<dbReference type="Gene3D" id="1.20.5.4820">
    <property type="match status" value="1"/>
</dbReference>
<feature type="compositionally biased region" description="Low complexity" evidence="11">
    <location>
        <begin position="1352"/>
        <end position="1389"/>
    </location>
</feature>
<gene>
    <name evidence="14" type="ORF">MAR_030048</name>
</gene>
<dbReference type="PROSITE" id="PS50096">
    <property type="entry name" value="IQ"/>
    <property type="match status" value="1"/>
</dbReference>
<dbReference type="PANTHER" id="PTHR45615:SF27">
    <property type="entry name" value="MYOSIN HEAVY CHAIN, MUSCLE"/>
    <property type="match status" value="1"/>
</dbReference>
<feature type="region of interest" description="Disordered" evidence="11">
    <location>
        <begin position="1751"/>
        <end position="1772"/>
    </location>
</feature>
<feature type="region of interest" description="Disordered" evidence="11">
    <location>
        <begin position="2258"/>
        <end position="2328"/>
    </location>
</feature>
<dbReference type="Gene3D" id="1.20.5.370">
    <property type="match status" value="3"/>
</dbReference>
<dbReference type="InterPro" id="IPR001609">
    <property type="entry name" value="Myosin_head_motor_dom-like"/>
</dbReference>
<dbReference type="Gene3D" id="2.30.30.360">
    <property type="entry name" value="Myosin S1 fragment, N-terminal"/>
    <property type="match status" value="1"/>
</dbReference>
<evidence type="ECO:0000256" key="8">
    <source>
        <dbReference type="ARBA" id="ARBA00023175"/>
    </source>
</evidence>
<keyword evidence="5 10" id="KW-0067">ATP-binding</keyword>